<dbReference type="KEGG" id="nft:FBF37_03875"/>
<gene>
    <name evidence="1" type="ORF">FBF37_03875</name>
</gene>
<sequence length="244" mass="28626">MIVNKTQFTFSLRAEWGPSDPEVESIWFLFKKAAEKIENDKIRDEADFCADRIYEKLQEARNHYKVVAESCFNSRPSSEITAVYNSLYGCLWSAYKDRLVKFTRSFGYDTGCLFSGDDYEQQMSGFIRRHPEVSDLKSFIDIQKRTWQDYLRDNRNVNEHDGDFRNKKNVPDFNNQENAKQIFIAVSKTIEMVGITLLSYKLPKYINVILVNNKATVFDRAHRYEVRHALQGTDAKPLFDSPYY</sequence>
<evidence type="ECO:0000313" key="2">
    <source>
        <dbReference type="Proteomes" id="UP000310639"/>
    </source>
</evidence>
<evidence type="ECO:0000313" key="1">
    <source>
        <dbReference type="EMBL" id="QCT42566.1"/>
    </source>
</evidence>
<dbReference type="RefSeq" id="WP_138079654.1">
    <property type="nucleotide sequence ID" value="NZ_CP040004.1"/>
</dbReference>
<name>A0A4V1GDQ1_9BACT</name>
<dbReference type="Proteomes" id="UP000310639">
    <property type="component" value="Chromosome"/>
</dbReference>
<dbReference type="EMBL" id="CP040004">
    <property type="protein sequence ID" value="QCT42566.1"/>
    <property type="molecule type" value="Genomic_DNA"/>
</dbReference>
<protein>
    <submittedName>
        <fullName evidence="1">Uncharacterized protein</fullName>
    </submittedName>
</protein>
<reference evidence="1 2" key="1">
    <citation type="submission" date="2019-04" db="EMBL/GenBank/DDBJ databases">
        <title>Saccharibacteria TM7 genomes.</title>
        <authorList>
            <person name="Bor B."/>
            <person name="He X."/>
            <person name="Chen T."/>
            <person name="Dewhirst F.E."/>
        </authorList>
    </citation>
    <scope>NUCLEOTIDE SEQUENCE [LARGE SCALE GENOMIC DNA]</scope>
    <source>
        <strain evidence="1 2">BB001</strain>
    </source>
</reference>
<dbReference type="AlphaFoldDB" id="A0A4V1GDQ1"/>
<organism evidence="1 2">
    <name type="scientific">Candidatus Nanosynbacter featherlites</name>
    <dbReference type="NCBI Taxonomy" id="2572088"/>
    <lineage>
        <taxon>Bacteria</taxon>
        <taxon>Candidatus Saccharimonadota</taxon>
        <taxon>Candidatus Saccharimonadia</taxon>
        <taxon>Candidatus Nanosynbacterales</taxon>
        <taxon>Candidatus Nanosynbacteraceae</taxon>
        <taxon>Candidatus Nanosynbacter</taxon>
    </lineage>
</organism>
<keyword evidence="2" id="KW-1185">Reference proteome</keyword>
<accession>A0A4V1GDQ1</accession>
<proteinExistence type="predicted"/>